<dbReference type="Gene3D" id="1.10.260.40">
    <property type="entry name" value="lambda repressor-like DNA-binding domains"/>
    <property type="match status" value="1"/>
</dbReference>
<dbReference type="EMBL" id="BONZ01000122">
    <property type="protein sequence ID" value="GIH21294.1"/>
    <property type="molecule type" value="Genomic_DNA"/>
</dbReference>
<dbReference type="SUPFAM" id="SSF52540">
    <property type="entry name" value="P-loop containing nucleoside triphosphate hydrolases"/>
    <property type="match status" value="1"/>
</dbReference>
<dbReference type="GO" id="GO:0004590">
    <property type="term" value="F:orotidine-5'-phosphate decarboxylase activity"/>
    <property type="evidence" value="ECO:0007669"/>
    <property type="project" value="InterPro"/>
</dbReference>
<dbReference type="Pfam" id="PF00215">
    <property type="entry name" value="OMPdecase"/>
    <property type="match status" value="1"/>
</dbReference>
<dbReference type="InterPro" id="IPR010982">
    <property type="entry name" value="Lambda_DNA-bd_dom_sf"/>
</dbReference>
<dbReference type="InterPro" id="IPR011060">
    <property type="entry name" value="RibuloseP-bd_barrel"/>
</dbReference>
<evidence type="ECO:0000256" key="1">
    <source>
        <dbReference type="ARBA" id="ARBA00023239"/>
    </source>
</evidence>
<dbReference type="Proteomes" id="UP000642748">
    <property type="component" value="Unassembled WGS sequence"/>
</dbReference>
<keyword evidence="5" id="KW-1185">Reference proteome</keyword>
<dbReference type="InterPro" id="IPR016024">
    <property type="entry name" value="ARM-type_fold"/>
</dbReference>
<proteinExistence type="predicted"/>
<dbReference type="GO" id="GO:0003677">
    <property type="term" value="F:DNA binding"/>
    <property type="evidence" value="ECO:0007669"/>
    <property type="project" value="InterPro"/>
</dbReference>
<evidence type="ECO:0000313" key="4">
    <source>
        <dbReference type="EMBL" id="GIH21294.1"/>
    </source>
</evidence>
<evidence type="ECO:0000259" key="3">
    <source>
        <dbReference type="PROSITE" id="PS50943"/>
    </source>
</evidence>
<dbReference type="SUPFAM" id="SSF51366">
    <property type="entry name" value="Ribulose-phoshate binding barrel"/>
    <property type="match status" value="1"/>
</dbReference>
<dbReference type="PANTHER" id="PTHR35039:SF3">
    <property type="entry name" value="3-KETO-L-GULONATE-6-PHOSPHATE DECARBOXYLASE SGBH-RELATED"/>
    <property type="match status" value="1"/>
</dbReference>
<dbReference type="GO" id="GO:0006207">
    <property type="term" value="P:'de novo' pyrimidine nucleobase biosynthetic process"/>
    <property type="evidence" value="ECO:0007669"/>
    <property type="project" value="InterPro"/>
</dbReference>
<gene>
    <name evidence="4" type="ORF">Raf01_94660</name>
</gene>
<evidence type="ECO:0000313" key="5">
    <source>
        <dbReference type="Proteomes" id="UP000642748"/>
    </source>
</evidence>
<organism evidence="4 5">
    <name type="scientific">Rugosimonospora africana</name>
    <dbReference type="NCBI Taxonomy" id="556532"/>
    <lineage>
        <taxon>Bacteria</taxon>
        <taxon>Bacillati</taxon>
        <taxon>Actinomycetota</taxon>
        <taxon>Actinomycetes</taxon>
        <taxon>Micromonosporales</taxon>
        <taxon>Micromonosporaceae</taxon>
        <taxon>Rugosimonospora</taxon>
    </lineage>
</organism>
<dbReference type="AlphaFoldDB" id="A0A8J3VWW0"/>
<name>A0A8J3VWW0_9ACTN</name>
<keyword evidence="1" id="KW-0456">Lyase</keyword>
<sequence length="1047" mass="112500">MPVATVRRWTGREARALRMAERMSVRQFAAHLGLTPASVSNWERRGVDAQLRYETQQILDLDLARCGDDVQERFDRALSDDQPALVGIHDTPAPDDGNPAARLPDPLGRTSARRTQVLLHATAGLRDSPLRYAAPVDPADTVAEFVASPARVYVITGPPGSGKTRLTYHLAEQTDMVDFQLHSADGWATRPFDLAVEILRYASVQGGDDPLLALERECSTLSRPLLIVIDGPRTGEQVHELCQQVDLVLRQVLTDRLRFCLVVRTPPAVEFSAYPVLSATVMRQSASAAGSSLQLGAWSVSQARAVWDRGCVSEDPSFNQLPARVRQLARLPLYMHLLKTAGNCGAVGEPTAYRLVDFCVRSIMASTGGNVEALMMRLTALAESELPHLLPRQLVPGTMPKRDGNSPAPSFAQPWPPLLQPSASGAMTFAHDVVREYLLASRVAQLIEEQGRSSGTVAAFNELAAQAGCSATSRGVLEFAVQCLDSTAPDLLTAVSLSPTIGITATLPLMIEVAGHDAAFVTDEVLRSCASRSLHDSGANLAKALLQSSRLAETLAGRHAPWLVEILRQFGSAIWPDVVAYAEQRLSASSLLGLLEAADFNNAADAVFFARHATVFFGDDGDLTAKLKTLVEHPDWRVRAALANGLHAQPAPHPAADAVFDVLIRDRDYKVRAAAADAVGRTLAKASVAQVRDLALDDNWHVRERLIRGLASLTTPVLDDQLRAILVTESSWRECPAHVRTWLERLLIVAGVPRTAPTPAYDKALFGLVREIRTGSLQPPPHVHSRLIALARASSNSLVANEAAALDPAAPPKPDIRGRREMFRRLRDSRAVQVALDLRDVDQAVTVAAAAAAAGAQFIEVGDPLIKSAGVAAIERVKQAVPGIAVVAEMMSADWGRDQVILAAEAGADIVLLIGPASVASVSAAVEASTRLGLPLVLDVPPRRAEQSWVQAMERVGVDGFAITTNIDLGVAGQHPLDQARALRSWTRLPVAISGGFGIADDSVYTDPTWDILVVGRSVADAVVPAAAATRLIDHIRTYQTGRCNDH</sequence>
<feature type="region of interest" description="Disordered" evidence="2">
    <location>
        <begin position="81"/>
        <end position="104"/>
    </location>
</feature>
<dbReference type="InterPro" id="IPR013785">
    <property type="entry name" value="Aldolase_TIM"/>
</dbReference>
<dbReference type="GO" id="GO:0019854">
    <property type="term" value="P:L-ascorbic acid catabolic process"/>
    <property type="evidence" value="ECO:0007669"/>
    <property type="project" value="TreeGrafter"/>
</dbReference>
<dbReference type="InterPro" id="IPR011989">
    <property type="entry name" value="ARM-like"/>
</dbReference>
<dbReference type="Gene3D" id="1.25.10.10">
    <property type="entry name" value="Leucine-rich Repeat Variant"/>
    <property type="match status" value="1"/>
</dbReference>
<feature type="domain" description="HTH cro/C1-type" evidence="3">
    <location>
        <begin position="15"/>
        <end position="44"/>
    </location>
</feature>
<dbReference type="PANTHER" id="PTHR35039">
    <property type="entry name" value="3-KETO-L-GULONATE-6-PHOSPHATE DECARBOXYLASE SGBH-RELATED"/>
    <property type="match status" value="1"/>
</dbReference>
<protein>
    <recommendedName>
        <fullName evidence="3">HTH cro/C1-type domain-containing protein</fullName>
    </recommendedName>
</protein>
<dbReference type="CDD" id="cd00093">
    <property type="entry name" value="HTH_XRE"/>
    <property type="match status" value="1"/>
</dbReference>
<dbReference type="InterPro" id="IPR001754">
    <property type="entry name" value="OMPdeCOase_dom"/>
</dbReference>
<dbReference type="PROSITE" id="PS50943">
    <property type="entry name" value="HTH_CROC1"/>
    <property type="match status" value="1"/>
</dbReference>
<dbReference type="InterPro" id="IPR001387">
    <property type="entry name" value="Cro/C1-type_HTH"/>
</dbReference>
<dbReference type="GO" id="GO:0033982">
    <property type="term" value="F:3-dehydro-L-gulonate-6-phosphate decarboxylase activity"/>
    <property type="evidence" value="ECO:0007669"/>
    <property type="project" value="TreeGrafter"/>
</dbReference>
<dbReference type="InterPro" id="IPR027417">
    <property type="entry name" value="P-loop_NTPase"/>
</dbReference>
<dbReference type="RefSeq" id="WP_239134542.1">
    <property type="nucleotide sequence ID" value="NZ_BONZ01000122.1"/>
</dbReference>
<evidence type="ECO:0000256" key="2">
    <source>
        <dbReference type="SAM" id="MobiDB-lite"/>
    </source>
</evidence>
<dbReference type="SUPFAM" id="SSF48371">
    <property type="entry name" value="ARM repeat"/>
    <property type="match status" value="1"/>
</dbReference>
<dbReference type="Gene3D" id="3.20.20.70">
    <property type="entry name" value="Aldolase class I"/>
    <property type="match status" value="1"/>
</dbReference>
<accession>A0A8J3VWW0</accession>
<comment type="caution">
    <text evidence="4">The sequence shown here is derived from an EMBL/GenBank/DDBJ whole genome shotgun (WGS) entry which is preliminary data.</text>
</comment>
<reference evidence="4" key="1">
    <citation type="submission" date="2021-01" db="EMBL/GenBank/DDBJ databases">
        <title>Whole genome shotgun sequence of Rugosimonospora africana NBRC 104875.</title>
        <authorList>
            <person name="Komaki H."/>
            <person name="Tamura T."/>
        </authorList>
    </citation>
    <scope>NUCLEOTIDE SEQUENCE</scope>
    <source>
        <strain evidence="4">NBRC 104875</strain>
    </source>
</reference>
<dbReference type="Pfam" id="PF13646">
    <property type="entry name" value="HEAT_2"/>
    <property type="match status" value="1"/>
</dbReference>